<dbReference type="GeneID" id="77927759"/>
<accession>A0A8F2E6Y6</accession>
<name>A0A8F2E6Y6_9CAUD</name>
<dbReference type="KEGG" id="vg:77927759"/>
<dbReference type="SUPFAM" id="SSF50199">
    <property type="entry name" value="Staphylococcal nuclease"/>
    <property type="match status" value="1"/>
</dbReference>
<proteinExistence type="predicted"/>
<protein>
    <submittedName>
        <fullName evidence="1">Nuclease</fullName>
    </submittedName>
</protein>
<reference evidence="1 2" key="1">
    <citation type="submission" date="2021-03" db="EMBL/GenBank/DDBJ databases">
        <authorList>
            <person name="Alqahtani R."/>
            <person name="Behailu E."/>
            <person name="Cappabianca D.W."/>
            <person name="Csanadi-Schwartz K.M."/>
            <person name="Dalal A.S."/>
            <person name="Fahim M.S."/>
            <person name="Franklin J.M."/>
            <person name="Gluckman M.H."/>
            <person name="Levine C.J."/>
            <person name="Martin N."/>
            <person name="Milza N."/>
            <person name="Najmabadi R."/>
            <person name="Newman A.M."/>
            <person name="Pajunar M."/>
            <person name="Qalawee I."/>
            <person name="Rizvi A."/>
            <person name="Samuel A."/>
            <person name="Smith A."/>
            <person name="Swann F.E."/>
            <person name="Sweeney P."/>
            <person name="Torres N.R."/>
            <person name="Ventrone L."/>
            <person name="Ventura L."/>
            <person name="Wroe M."/>
            <person name="Acquaye N.A."/>
            <person name="Agnes T.J."/>
            <person name="Ahmed A."/>
            <person name="Ahmed S."/>
            <person name="Amodu B.A."/>
            <person name="Arefeayne N.F."/>
            <person name="Asamoah-Frimpong E.A."/>
            <person name="Attaran A."/>
            <person name="Barragan J.M."/>
            <person name="Baumgarten L.N."/>
            <person name="Berhane B."/>
            <person name="Beyene A."/>
            <person name="Bhattarai B."/>
            <person name="Biondokin D.V."/>
            <person name="Boone B.K."/>
            <person name="Burney S.Z."/>
            <person name="Cayanan J.T."/>
            <person name="Cesta G."/>
            <person name="Chang J."/>
            <person name="Chavez J."/>
            <person name="Chorbajian C."/>
            <person name="Christian S."/>
            <person name="Corns J.R."/>
            <person name="Corns N.R."/>
            <person name="Cowan J.T."/>
            <person name="Coyne C."/>
            <person name="Dadzie B."/>
            <person name="Datu D.V."/>
            <person name="Deng B.C."/>
            <person name="Der L."/>
            <person name="Dickerson K."/>
            <person name="Dozier E."/>
            <person name="Egbunine A.O."/>
            <person name="Farooq M."/>
            <person name="Fonge A.E."/>
            <person name="Ghomsi-Nono M.P."/>
            <person name="Giampietro H."/>
            <person name="Gunnison R.P."/>
            <person name="Han S.H."/>
            <person name="Hennigan A.J."/>
            <person name="Hong A.N."/>
            <person name="Ijomor E.C."/>
            <person name="Jalali A."/>
            <person name="Jamil T.Z."/>
            <person name="Jenkins C.R."/>
            <person name="Joseph M.A."/>
            <person name="Jowanowitch O.J."/>
            <person name="Kang D."/>
            <person name="Khan A."/>
            <person name="Khan Z.K."/>
            <person name="Kiewe T."/>
            <person name="Kjerulf A.B."/>
            <person name="Kolosey V."/>
            <person name="Kurup M."/>
            <person name="Lee V.H."/>
            <person name="Llontop-Maldonado V."/>
            <person name="Long P."/>
            <person name="Lu N."/>
            <person name="Majekodunmi A."/>
            <person name="Malik H.W."/>
            <person name="Marcellino S.C."/>
            <person name="Martinez L.A."/>
            <person name="Meher F.N."/>
            <person name="Michelin M.A."/>
            <person name="Mitchell K.G."/>
            <person name="Mullens W.J."/>
            <person name="Nwakama C."/>
            <person name="Nwosu F.T."/>
            <person name="Oboh E.C."/>
            <person name="Odujinrin O."/>
            <person name="Ogunsan O."/>
            <person name="O'Neill K."/>
            <person name="Oxlaj J.A."/>
            <person name="Patel A.K."/>
            <person name="Patel B.R."/>
            <person name="Pham Q."/>
            <person name="Porter J."/>
            <person name="Portes J."/>
            <person name="Prokopenko A."/>
            <person name="Quraishi M."/>
            <person name="Qureshi M."/>
            <person name="Rivera A."/>
            <person name="Rubalsky V."/>
            <person name="Saikali Y."/>
            <person name="Saqaf K."/>
            <person name="Saroya S.R."/>
            <person name="Seas A."/>
            <person name="Shadrick R.E."/>
            <person name="Sharda N."/>
            <person name="Sigindere M.T."/>
            <person name="Simbi V.G."/>
            <person name="Thuzar C."/>
            <person name="Tran K."/>
            <person name="Tran V.D."/>
            <person name="Trang W."/>
            <person name="Vaishnav N."/>
            <person name="Vuong K."/>
            <person name="Walker C."/>
            <person name="Wallace S.A."/>
            <person name="Warfield J.C."/>
            <person name="Wikina T."/>
            <person name="Wobbeking F.T."/>
            <person name="Worrent L.D."/>
            <person name="Yan T."/>
            <person name="Zehra A."/>
            <person name="Avazpour P."/>
            <person name="Kim F.M."/>
            <person name="Mason K."/>
            <person name="Nguyen D.A."/>
            <person name="Pettit S.M."/>
            <person name="Zhou O.J."/>
            <person name="Brissett D.L."/>
            <person name="Gualtieri C."/>
            <person name="Hufford T.M."/>
            <person name="Ko J.M."/>
            <person name="Novak J.K."/>
            <person name="Smith Z.M."/>
            <person name="Mayer-Bacon C."/>
            <person name="Erill I."/>
            <person name="Caruso S.M."/>
            <person name="Garlena R.A."/>
            <person name="Russell D.A."/>
            <person name="Pope W.H."/>
            <person name="Jacobs-Sera D."/>
            <person name="Hatfull G.F."/>
        </authorList>
    </citation>
    <scope>NUCLEOTIDE SEQUENCE [LARGE SCALE GENOMIC DNA]</scope>
</reference>
<dbReference type="RefSeq" id="YP_010652011.1">
    <property type="nucleotide sequence ID" value="NC_070784.1"/>
</dbReference>
<dbReference type="EMBL" id="MW822145">
    <property type="protein sequence ID" value="QWT30054.1"/>
    <property type="molecule type" value="Genomic_DNA"/>
</dbReference>
<dbReference type="Gene3D" id="2.40.50.90">
    <property type="match status" value="1"/>
</dbReference>
<dbReference type="InterPro" id="IPR035437">
    <property type="entry name" value="SNase_OB-fold_sf"/>
</dbReference>
<gene>
    <name evidence="1" type="primary">192</name>
    <name evidence="1" type="ORF">SEA_TUNATARTARE_192</name>
</gene>
<sequence>MQIDMSDDKYYYFRIKKLYSNHDGDTVDVMVDLGMRIYRDVTLRAEAINSDELKGDTLLKAREQRDAATAWLQNRRLAIRTYLDPGSYDRYTSVIYDRDTGESFNDYMVKNGYAQPYHYKWS</sequence>
<evidence type="ECO:0000313" key="1">
    <source>
        <dbReference type="EMBL" id="QWT30054.1"/>
    </source>
</evidence>
<keyword evidence="2" id="KW-1185">Reference proteome</keyword>
<evidence type="ECO:0000313" key="2">
    <source>
        <dbReference type="Proteomes" id="UP000683399"/>
    </source>
</evidence>
<organism evidence="1 2">
    <name type="scientific">Streptomyces phage TunaTartare</name>
    <dbReference type="NCBI Taxonomy" id="2848887"/>
    <lineage>
        <taxon>Viruses</taxon>
        <taxon>Duplodnaviria</taxon>
        <taxon>Heunggongvirae</taxon>
        <taxon>Uroviricota</taxon>
        <taxon>Caudoviricetes</taxon>
        <taxon>Stanwilliamsviridae</taxon>
        <taxon>Loccivirinae</taxon>
        <taxon>Faustvirus</taxon>
        <taxon>Faustvirus tunatartare</taxon>
    </lineage>
</organism>
<dbReference type="Proteomes" id="UP000683399">
    <property type="component" value="Segment"/>
</dbReference>